<keyword evidence="1" id="KW-0812">Transmembrane</keyword>
<feature type="non-terminal residue" evidence="2">
    <location>
        <position position="1"/>
    </location>
</feature>
<dbReference type="AlphaFoldDB" id="A0AAV5WWX4"/>
<proteinExistence type="predicted"/>
<evidence type="ECO:0000256" key="1">
    <source>
        <dbReference type="SAM" id="Phobius"/>
    </source>
</evidence>
<accession>A0AAV5WWX4</accession>
<keyword evidence="1" id="KW-0472">Membrane</keyword>
<keyword evidence="1" id="KW-1133">Transmembrane helix</keyword>
<protein>
    <submittedName>
        <fullName evidence="2">Uncharacterized protein</fullName>
    </submittedName>
</protein>
<gene>
    <name evidence="2" type="ORF">PFISCL1PPCAC_25386</name>
</gene>
<reference evidence="2" key="1">
    <citation type="submission" date="2023-10" db="EMBL/GenBank/DDBJ databases">
        <title>Genome assembly of Pristionchus species.</title>
        <authorList>
            <person name="Yoshida K."/>
            <person name="Sommer R.J."/>
        </authorList>
    </citation>
    <scope>NUCLEOTIDE SEQUENCE</scope>
    <source>
        <strain evidence="2">RS5133</strain>
    </source>
</reference>
<evidence type="ECO:0000313" key="3">
    <source>
        <dbReference type="Proteomes" id="UP001432322"/>
    </source>
</evidence>
<organism evidence="2 3">
    <name type="scientific">Pristionchus fissidentatus</name>
    <dbReference type="NCBI Taxonomy" id="1538716"/>
    <lineage>
        <taxon>Eukaryota</taxon>
        <taxon>Metazoa</taxon>
        <taxon>Ecdysozoa</taxon>
        <taxon>Nematoda</taxon>
        <taxon>Chromadorea</taxon>
        <taxon>Rhabditida</taxon>
        <taxon>Rhabditina</taxon>
        <taxon>Diplogasteromorpha</taxon>
        <taxon>Diplogasteroidea</taxon>
        <taxon>Neodiplogasteridae</taxon>
        <taxon>Pristionchus</taxon>
    </lineage>
</organism>
<feature type="transmembrane region" description="Helical" evidence="1">
    <location>
        <begin position="6"/>
        <end position="26"/>
    </location>
</feature>
<comment type="caution">
    <text evidence="2">The sequence shown here is derived from an EMBL/GenBank/DDBJ whole genome shotgun (WGS) entry which is preliminary data.</text>
</comment>
<feature type="non-terminal residue" evidence="2">
    <location>
        <position position="101"/>
    </location>
</feature>
<dbReference type="EMBL" id="BTSY01000006">
    <property type="protein sequence ID" value="GMT34089.1"/>
    <property type="molecule type" value="Genomic_DNA"/>
</dbReference>
<name>A0AAV5WWX4_9BILA</name>
<dbReference type="Proteomes" id="UP001432322">
    <property type="component" value="Unassembled WGS sequence"/>
</dbReference>
<sequence length="101" mass="11467">IEFEILRFFAGFFIVLYAMAFCLSFVKHKKPCEVLNCPDCPILGEQHSEQLACSRLEFETLRNLLFYSVCCGIATVQKAFDSTDIGLIIYGESSLIDRTDI</sequence>
<evidence type="ECO:0000313" key="2">
    <source>
        <dbReference type="EMBL" id="GMT34089.1"/>
    </source>
</evidence>
<keyword evidence="3" id="KW-1185">Reference proteome</keyword>